<dbReference type="GO" id="GO:0005737">
    <property type="term" value="C:cytoplasm"/>
    <property type="evidence" value="ECO:0007669"/>
    <property type="project" value="TreeGrafter"/>
</dbReference>
<dbReference type="AlphaFoldDB" id="A0A1M5BGG2"/>
<name>A0A1M5BGG2_9RHOB</name>
<reference evidence="3 4" key="1">
    <citation type="submission" date="2016-11" db="EMBL/GenBank/DDBJ databases">
        <authorList>
            <person name="Varghese N."/>
            <person name="Submissions S."/>
        </authorList>
    </citation>
    <scope>NUCLEOTIDE SEQUENCE [LARGE SCALE GENOMIC DNA]</scope>
    <source>
        <strain evidence="3 4">DSM 29341</strain>
    </source>
</reference>
<dbReference type="InterPro" id="IPR006076">
    <property type="entry name" value="FAD-dep_OxRdtase"/>
</dbReference>
<dbReference type="Gene3D" id="3.30.9.10">
    <property type="entry name" value="D-Amino Acid Oxidase, subunit A, domain 2"/>
    <property type="match status" value="2"/>
</dbReference>
<accession>A0A1M5BGG2</accession>
<dbReference type="RefSeq" id="WP_149777390.1">
    <property type="nucleotide sequence ID" value="NZ_FQVK01000039.1"/>
</dbReference>
<dbReference type="SUPFAM" id="SSF51971">
    <property type="entry name" value="Nucleotide-binding domain"/>
    <property type="match status" value="1"/>
</dbReference>
<evidence type="ECO:0000259" key="2">
    <source>
        <dbReference type="Pfam" id="PF01266"/>
    </source>
</evidence>
<proteinExistence type="predicted"/>
<evidence type="ECO:0000313" key="4">
    <source>
        <dbReference type="Proteomes" id="UP000325134"/>
    </source>
</evidence>
<dbReference type="InterPro" id="IPR036188">
    <property type="entry name" value="FAD/NAD-bd_sf"/>
</dbReference>
<dbReference type="PANTHER" id="PTHR13847">
    <property type="entry name" value="SARCOSINE DEHYDROGENASE-RELATED"/>
    <property type="match status" value="1"/>
</dbReference>
<keyword evidence="4" id="KW-1185">Reference proteome</keyword>
<feature type="domain" description="FAD dependent oxidoreductase" evidence="2">
    <location>
        <begin position="3"/>
        <end position="301"/>
    </location>
</feature>
<dbReference type="GO" id="GO:0016491">
    <property type="term" value="F:oxidoreductase activity"/>
    <property type="evidence" value="ECO:0007669"/>
    <property type="project" value="UniProtKB-KW"/>
</dbReference>
<protein>
    <submittedName>
        <fullName evidence="3">Glycine oxidase</fullName>
    </submittedName>
</protein>
<dbReference type="SUPFAM" id="SSF54373">
    <property type="entry name" value="FAD-linked reductases, C-terminal domain"/>
    <property type="match status" value="1"/>
</dbReference>
<gene>
    <name evidence="3" type="ORF">SAMN05444279_13916</name>
</gene>
<dbReference type="PANTHER" id="PTHR13847:SF289">
    <property type="entry name" value="GLYCINE OXIDASE"/>
    <property type="match status" value="1"/>
</dbReference>
<dbReference type="OrthoDB" id="9790035at2"/>
<organism evidence="3 4">
    <name type="scientific">Ruegeria intermedia</name>
    <dbReference type="NCBI Taxonomy" id="996115"/>
    <lineage>
        <taxon>Bacteria</taxon>
        <taxon>Pseudomonadati</taxon>
        <taxon>Pseudomonadota</taxon>
        <taxon>Alphaproteobacteria</taxon>
        <taxon>Rhodobacterales</taxon>
        <taxon>Roseobacteraceae</taxon>
        <taxon>Ruegeria</taxon>
    </lineage>
</organism>
<evidence type="ECO:0000313" key="3">
    <source>
        <dbReference type="EMBL" id="SHF41535.1"/>
    </source>
</evidence>
<dbReference type="EMBL" id="FQVK01000039">
    <property type="protein sequence ID" value="SHF41535.1"/>
    <property type="molecule type" value="Genomic_DNA"/>
</dbReference>
<evidence type="ECO:0000256" key="1">
    <source>
        <dbReference type="ARBA" id="ARBA00023002"/>
    </source>
</evidence>
<dbReference type="Gene3D" id="3.50.50.60">
    <property type="entry name" value="FAD/NAD(P)-binding domain"/>
    <property type="match status" value="2"/>
</dbReference>
<dbReference type="Proteomes" id="UP000325134">
    <property type="component" value="Unassembled WGS sequence"/>
</dbReference>
<keyword evidence="1" id="KW-0560">Oxidoreductase</keyword>
<sequence>MISVLGSGVAGLCAATALAERGLDVEVIEPQDAPDPVSALAGGMLAPFCEGETAPEAVVRMGAGAADWWESHGAEVHRRGTLVVAPARDAAELDRFARATQGHDWVDPGALEPDLAGRFARGLFFAGEAHMDPRAALARLRARLVEMGVRFHSGPARGQIIDCTGWAAAPHLPDLRAVRGEMLLLHAPDVALSRTVRLLHPRFPCYVVPRGDGHYMVGATMVESARPGPVTARAVMELLSTAWTLHPAFAEAELVETGAGLRPAFPDNIPALRFGAERIFFNGMYRHGFLAAPALAEKLAATLRQETAPCVSS</sequence>
<dbReference type="Pfam" id="PF01266">
    <property type="entry name" value="DAO"/>
    <property type="match status" value="1"/>
</dbReference>